<keyword evidence="5" id="KW-1185">Reference proteome</keyword>
<evidence type="ECO:0000313" key="5">
    <source>
        <dbReference type="Proteomes" id="UP000579945"/>
    </source>
</evidence>
<dbReference type="NCBIfam" id="TIGR00035">
    <property type="entry name" value="asp_race"/>
    <property type="match status" value="1"/>
</dbReference>
<dbReference type="RefSeq" id="WP_183644531.1">
    <property type="nucleotide sequence ID" value="NZ_JACIBV010000001.1"/>
</dbReference>
<accession>A0A7W5Y5H9</accession>
<dbReference type="InterPro" id="IPR004380">
    <property type="entry name" value="Asp_race"/>
</dbReference>
<organism evidence="4 5">
    <name type="scientific">Nonomuraea dietziae</name>
    <dbReference type="NCBI Taxonomy" id="65515"/>
    <lineage>
        <taxon>Bacteria</taxon>
        <taxon>Bacillati</taxon>
        <taxon>Actinomycetota</taxon>
        <taxon>Actinomycetes</taxon>
        <taxon>Streptosporangiales</taxon>
        <taxon>Streptosporangiaceae</taxon>
        <taxon>Nonomuraea</taxon>
    </lineage>
</organism>
<evidence type="ECO:0000256" key="3">
    <source>
        <dbReference type="SAM" id="MobiDB-lite"/>
    </source>
</evidence>
<comment type="caution">
    <text evidence="4">The sequence shown here is derived from an EMBL/GenBank/DDBJ whole genome shotgun (WGS) entry which is preliminary data.</text>
</comment>
<proteinExistence type="inferred from homology"/>
<evidence type="ECO:0000256" key="2">
    <source>
        <dbReference type="ARBA" id="ARBA00023235"/>
    </source>
</evidence>
<evidence type="ECO:0000256" key="1">
    <source>
        <dbReference type="ARBA" id="ARBA00007847"/>
    </source>
</evidence>
<dbReference type="PANTHER" id="PTHR21198:SF7">
    <property type="entry name" value="ASPARTATE-GLUTAMATE RACEMASE FAMILY"/>
    <property type="match status" value="1"/>
</dbReference>
<dbReference type="Gene3D" id="3.40.50.1860">
    <property type="match status" value="2"/>
</dbReference>
<reference evidence="4 5" key="1">
    <citation type="submission" date="2020-08" db="EMBL/GenBank/DDBJ databases">
        <title>Sequencing the genomes of 1000 actinobacteria strains.</title>
        <authorList>
            <person name="Klenk H.-P."/>
        </authorList>
    </citation>
    <scope>NUCLEOTIDE SEQUENCE [LARGE SCALE GENOMIC DNA]</scope>
    <source>
        <strain evidence="4 5">DSM 44320</strain>
    </source>
</reference>
<dbReference type="InterPro" id="IPR001920">
    <property type="entry name" value="Asp/Glu_race"/>
</dbReference>
<gene>
    <name evidence="4" type="ORF">FHR33_001191</name>
</gene>
<dbReference type="SUPFAM" id="SSF53681">
    <property type="entry name" value="Aspartate/glutamate racemase"/>
    <property type="match status" value="2"/>
</dbReference>
<keyword evidence="2 4" id="KW-0413">Isomerase</keyword>
<evidence type="ECO:0000313" key="4">
    <source>
        <dbReference type="EMBL" id="MBB3725331.1"/>
    </source>
</evidence>
<dbReference type="PANTHER" id="PTHR21198">
    <property type="entry name" value="GLUTAMATE RACEMASE"/>
    <property type="match status" value="1"/>
</dbReference>
<dbReference type="EC" id="5.1.1.13" evidence="4"/>
<dbReference type="InterPro" id="IPR015942">
    <property type="entry name" value="Asp/Glu/hydantoin_racemase"/>
</dbReference>
<dbReference type="Proteomes" id="UP000579945">
    <property type="component" value="Unassembled WGS sequence"/>
</dbReference>
<comment type="similarity">
    <text evidence="1">Belongs to the aspartate/glutamate racemases family.</text>
</comment>
<sequence length="259" mass="27602">MKHLGIIAHSVEGAALCFQTFCQEGFRQLGPHEHPDVSLDCIAMGRSMPHWDRGEYGPIRSILAESARRLAGAGADFFVCPDNTAHMALELPGDDLAIPGLHIADVVADRAASEGHRRVGVLGTRYLMDGPVYGRALAERGIASQVPPAADRERINTIIFDELVNGVFTESSRQEYARVIADLADSGCDAVALVCTEIPLLVTPDVSSLPTLDSTRLLAGAAFDTAIGRRALPSWRGGPVRGRDLPAQPTGGAARTRTS</sequence>
<dbReference type="EMBL" id="JACIBV010000001">
    <property type="protein sequence ID" value="MBB3725331.1"/>
    <property type="molecule type" value="Genomic_DNA"/>
</dbReference>
<dbReference type="GO" id="GO:0047689">
    <property type="term" value="F:aspartate racemase activity"/>
    <property type="evidence" value="ECO:0007669"/>
    <property type="project" value="UniProtKB-EC"/>
</dbReference>
<name>A0A7W5Y5H9_9ACTN</name>
<protein>
    <submittedName>
        <fullName evidence="4">Aspartate racemase</fullName>
        <ecNumber evidence="4">5.1.1.13</ecNumber>
    </submittedName>
</protein>
<dbReference type="Pfam" id="PF01177">
    <property type="entry name" value="Asp_Glu_race"/>
    <property type="match status" value="1"/>
</dbReference>
<dbReference type="AlphaFoldDB" id="A0A7W5Y5H9"/>
<feature type="region of interest" description="Disordered" evidence="3">
    <location>
        <begin position="234"/>
        <end position="259"/>
    </location>
</feature>
<dbReference type="GeneID" id="95387760"/>